<evidence type="ECO:0000256" key="1">
    <source>
        <dbReference type="ARBA" id="ARBA00022603"/>
    </source>
</evidence>
<dbReference type="CDD" id="cd02440">
    <property type="entry name" value="AdoMet_MTases"/>
    <property type="match status" value="1"/>
</dbReference>
<protein>
    <recommendedName>
        <fullName evidence="5">16S rRNA (Guanine(966)-N(2))-methyltransferase RsmD</fullName>
    </recommendedName>
</protein>
<dbReference type="NCBIfam" id="TIGR00095">
    <property type="entry name" value="16S rRNA (guanine(966)-N(2))-methyltransferase RsmD"/>
    <property type="match status" value="1"/>
</dbReference>
<dbReference type="EMBL" id="BMYO01000006">
    <property type="protein sequence ID" value="GHD64967.1"/>
    <property type="molecule type" value="Genomic_DNA"/>
</dbReference>
<accession>A0ABQ3H113</accession>
<evidence type="ECO:0000313" key="4">
    <source>
        <dbReference type="Proteomes" id="UP000604737"/>
    </source>
</evidence>
<keyword evidence="4" id="KW-1185">Reference proteome</keyword>
<dbReference type="Proteomes" id="UP000604737">
    <property type="component" value="Unassembled WGS sequence"/>
</dbReference>
<organism evidence="3 4">
    <name type="scientific">Jeongeupia chitinilytica</name>
    <dbReference type="NCBI Taxonomy" id="1041641"/>
    <lineage>
        <taxon>Bacteria</taxon>
        <taxon>Pseudomonadati</taxon>
        <taxon>Pseudomonadota</taxon>
        <taxon>Betaproteobacteria</taxon>
        <taxon>Neisseriales</taxon>
        <taxon>Chitinibacteraceae</taxon>
        <taxon>Jeongeupia</taxon>
    </lineage>
</organism>
<name>A0ABQ3H113_9NEIS</name>
<evidence type="ECO:0000313" key="3">
    <source>
        <dbReference type="EMBL" id="GHD64967.1"/>
    </source>
</evidence>
<proteinExistence type="predicted"/>
<evidence type="ECO:0008006" key="5">
    <source>
        <dbReference type="Google" id="ProtNLM"/>
    </source>
</evidence>
<dbReference type="PANTHER" id="PTHR43542">
    <property type="entry name" value="METHYLTRANSFERASE"/>
    <property type="match status" value="1"/>
</dbReference>
<dbReference type="Pfam" id="PF03602">
    <property type="entry name" value="Cons_hypoth95"/>
    <property type="match status" value="1"/>
</dbReference>
<dbReference type="Gene3D" id="3.40.50.150">
    <property type="entry name" value="Vaccinia Virus protein VP39"/>
    <property type="match status" value="1"/>
</dbReference>
<dbReference type="InterPro" id="IPR029063">
    <property type="entry name" value="SAM-dependent_MTases_sf"/>
</dbReference>
<reference evidence="4" key="1">
    <citation type="journal article" date="2019" name="Int. J. Syst. Evol. Microbiol.">
        <title>The Global Catalogue of Microorganisms (GCM) 10K type strain sequencing project: providing services to taxonomists for standard genome sequencing and annotation.</title>
        <authorList>
            <consortium name="The Broad Institute Genomics Platform"/>
            <consortium name="The Broad Institute Genome Sequencing Center for Infectious Disease"/>
            <person name="Wu L."/>
            <person name="Ma J."/>
        </authorList>
    </citation>
    <scope>NUCLEOTIDE SEQUENCE [LARGE SCALE GENOMIC DNA]</scope>
    <source>
        <strain evidence="4">KCTC 23701</strain>
    </source>
</reference>
<dbReference type="PIRSF" id="PIRSF004553">
    <property type="entry name" value="CHP00095"/>
    <property type="match status" value="1"/>
</dbReference>
<dbReference type="InterPro" id="IPR002052">
    <property type="entry name" value="DNA_methylase_N6_adenine_CS"/>
</dbReference>
<dbReference type="SUPFAM" id="SSF53335">
    <property type="entry name" value="S-adenosyl-L-methionine-dependent methyltransferases"/>
    <property type="match status" value="1"/>
</dbReference>
<comment type="caution">
    <text evidence="3">The sequence shown here is derived from an EMBL/GenBank/DDBJ whole genome shotgun (WGS) entry which is preliminary data.</text>
</comment>
<evidence type="ECO:0000256" key="2">
    <source>
        <dbReference type="ARBA" id="ARBA00022679"/>
    </source>
</evidence>
<dbReference type="PROSITE" id="PS00092">
    <property type="entry name" value="N6_MTASE"/>
    <property type="match status" value="1"/>
</dbReference>
<dbReference type="InterPro" id="IPR004398">
    <property type="entry name" value="RNA_MeTrfase_RsmD"/>
</dbReference>
<gene>
    <name evidence="3" type="ORF">GCM10007350_24970</name>
</gene>
<keyword evidence="2" id="KW-0808">Transferase</keyword>
<dbReference type="RefSeq" id="WP_189461215.1">
    <property type="nucleotide sequence ID" value="NZ_BMYO01000006.1"/>
</dbReference>
<sequence length="185" mass="20218">MAAQQKNQLRIIGGECRRRIVHFPDGDGLRPTPDRVRETLFNWLGQDLTGKRCLDLFAGSGALGFEAGSRNAARVVMVEKSKPVHAVLTANRSTLKLDRVELVHADAMSWLARSNDSFDVAFVDPPYASDLLLPTLTALLPRLAPGARVYAETADWSGLEAALAGWTVLREGRAGTVHYRLLTPA</sequence>
<dbReference type="PANTHER" id="PTHR43542:SF1">
    <property type="entry name" value="METHYLTRANSFERASE"/>
    <property type="match status" value="1"/>
</dbReference>
<keyword evidence="1" id="KW-0489">Methyltransferase</keyword>